<feature type="compositionally biased region" description="Basic and acidic residues" evidence="1">
    <location>
        <begin position="141"/>
        <end position="150"/>
    </location>
</feature>
<name>A0AAF0AWA4_9SCHI</name>
<proteinExistence type="predicted"/>
<evidence type="ECO:0000256" key="1">
    <source>
        <dbReference type="SAM" id="MobiDB-lite"/>
    </source>
</evidence>
<evidence type="ECO:0000313" key="3">
    <source>
        <dbReference type="Proteomes" id="UP001212411"/>
    </source>
</evidence>
<evidence type="ECO:0000313" key="2">
    <source>
        <dbReference type="EMBL" id="WBW73323.1"/>
    </source>
</evidence>
<gene>
    <name evidence="2" type="primary">tma23</name>
    <name evidence="2" type="ORF">SOMG_03497</name>
</gene>
<keyword evidence="3" id="KW-1185">Reference proteome</keyword>
<dbReference type="Proteomes" id="UP001212411">
    <property type="component" value="Chromosome 2"/>
</dbReference>
<accession>A0AAF0AWA4</accession>
<reference evidence="2 3" key="1">
    <citation type="journal article" date="2023" name="G3 (Bethesda)">
        <title>A high-quality reference genome for the fission yeast Schizosaccharomyces osmophilus.</title>
        <authorList>
            <person name="Jia G.S."/>
            <person name="Zhang W.C."/>
            <person name="Liang Y."/>
            <person name="Liu X.H."/>
            <person name="Rhind N."/>
            <person name="Pidoux A."/>
            <person name="Brysch-Herzberg M."/>
            <person name="Du L.L."/>
        </authorList>
    </citation>
    <scope>NUCLEOTIDE SEQUENCE [LARGE SCALE GENOMIC DNA]</scope>
    <source>
        <strain evidence="2 3">CBS 15793</strain>
    </source>
</reference>
<feature type="compositionally biased region" description="Basic and acidic residues" evidence="1">
    <location>
        <begin position="110"/>
        <end position="129"/>
    </location>
</feature>
<organism evidence="2 3">
    <name type="scientific">Schizosaccharomyces osmophilus</name>
    <dbReference type="NCBI Taxonomy" id="2545709"/>
    <lineage>
        <taxon>Eukaryota</taxon>
        <taxon>Fungi</taxon>
        <taxon>Dikarya</taxon>
        <taxon>Ascomycota</taxon>
        <taxon>Taphrinomycotina</taxon>
        <taxon>Schizosaccharomycetes</taxon>
        <taxon>Schizosaccharomycetales</taxon>
        <taxon>Schizosaccharomycetaceae</taxon>
        <taxon>Schizosaccharomyces</taxon>
    </lineage>
</organism>
<protein>
    <submittedName>
        <fullName evidence="2">Ribosome biogenesis protein Tma23</fullName>
    </submittedName>
</protein>
<feature type="compositionally biased region" description="Basic residues" evidence="1">
    <location>
        <begin position="168"/>
        <end position="194"/>
    </location>
</feature>
<feature type="compositionally biased region" description="Basic residues" evidence="1">
    <location>
        <begin position="130"/>
        <end position="140"/>
    </location>
</feature>
<dbReference type="EMBL" id="CP115612">
    <property type="protein sequence ID" value="WBW73323.1"/>
    <property type="molecule type" value="Genomic_DNA"/>
</dbReference>
<dbReference type="GeneID" id="80876976"/>
<dbReference type="KEGG" id="som:SOMG_03497"/>
<sequence length="209" mass="24025">MFSSKQYLNSFGWQEGNALKEGGLLKPVLTSRKYDTRGLGTKHDYADQWWDNVFSSQLNSIQVNTGKGNVELETQGASTKLAMAKYHSKYSALSTVFRYAGCLSGTIEEQKEKEKMKNDTNALSKERIKDKHSKKKSSRKAKSESDERKSKDKKHKRKRKDSDELSSSKKRKKEKSSHSKKDRKKEKKPTKKSKGKDSEARRKRKLKDA</sequence>
<feature type="region of interest" description="Disordered" evidence="1">
    <location>
        <begin position="110"/>
        <end position="209"/>
    </location>
</feature>
<dbReference type="RefSeq" id="XP_056037566.1">
    <property type="nucleotide sequence ID" value="XM_056182287.1"/>
</dbReference>
<dbReference type="AlphaFoldDB" id="A0AAF0AWA4"/>